<reference evidence="1" key="1">
    <citation type="submission" date="2020-02" db="EMBL/GenBank/DDBJ databases">
        <authorList>
            <person name="Meier V. D."/>
        </authorList>
    </citation>
    <scope>NUCLEOTIDE SEQUENCE</scope>
    <source>
        <strain evidence="1">AVDCRST_MAG42</strain>
    </source>
</reference>
<gene>
    <name evidence="1" type="ORF">AVDCRST_MAG42-337</name>
</gene>
<feature type="non-terminal residue" evidence="1">
    <location>
        <position position="1"/>
    </location>
</feature>
<dbReference type="AlphaFoldDB" id="A0A6J4H8U0"/>
<organism evidence="1">
    <name type="scientific">uncultured Chthoniobacterales bacterium</name>
    <dbReference type="NCBI Taxonomy" id="1836801"/>
    <lineage>
        <taxon>Bacteria</taxon>
        <taxon>Pseudomonadati</taxon>
        <taxon>Verrucomicrobiota</taxon>
        <taxon>Spartobacteria</taxon>
        <taxon>Chthoniobacterales</taxon>
        <taxon>environmental samples</taxon>
    </lineage>
</organism>
<proteinExistence type="predicted"/>
<protein>
    <submittedName>
        <fullName evidence="1">Uncharacterized protein</fullName>
    </submittedName>
</protein>
<evidence type="ECO:0000313" key="1">
    <source>
        <dbReference type="EMBL" id="CAA9216303.1"/>
    </source>
</evidence>
<dbReference type="EMBL" id="CADCTA010000018">
    <property type="protein sequence ID" value="CAA9216303.1"/>
    <property type="molecule type" value="Genomic_DNA"/>
</dbReference>
<accession>A0A6J4H8U0</accession>
<sequence>CRPKRRHPVEIRLALPRDPSTSVGMTTAARIPLQLHGSDCTS</sequence>
<name>A0A6J4H8U0_9BACT</name>
<feature type="non-terminal residue" evidence="1">
    <location>
        <position position="42"/>
    </location>
</feature>